<accession>A0ACC2LBJ0</accession>
<comment type="caution">
    <text evidence="1">The sequence shown here is derived from an EMBL/GenBank/DDBJ whole genome shotgun (WGS) entry which is preliminary data.</text>
</comment>
<name>A0ACC2LBJ0_PERAE</name>
<evidence type="ECO:0000313" key="1">
    <source>
        <dbReference type="EMBL" id="KAJ8630620.1"/>
    </source>
</evidence>
<evidence type="ECO:0000313" key="2">
    <source>
        <dbReference type="Proteomes" id="UP001234297"/>
    </source>
</evidence>
<dbReference type="EMBL" id="CM056815">
    <property type="protein sequence ID" value="KAJ8630620.1"/>
    <property type="molecule type" value="Genomic_DNA"/>
</dbReference>
<dbReference type="Proteomes" id="UP001234297">
    <property type="component" value="Chromosome 7"/>
</dbReference>
<protein>
    <submittedName>
        <fullName evidence="1">Uncharacterized protein</fullName>
    </submittedName>
</protein>
<sequence length="586" mass="66393">MFEEFKHAMFKEFEMTDCGPMSFFLGIEVKQQQDGISISQKKYAKELLEKFRMSNCNPVGRKYELVITTYAGFFRYHVEDILQATGFHNSPQFHFIPRKNVWFSIDKDKTDESELKKAMENASELLREFETCVVCTSFFRVSNCLSRQTPKEMECLEWVMMFELHLTYMEFKYRVGEDPFPTLGGVLGRENRRSDLMRSRDLLRREMKERIREDIMEMRREIEDEVIMEMAIEREISMRAEAGLMSSSLSSQPLGFQRNLQRTAGLFPIRTHQRLLERDGGEKAVPVLSGKNAGAVTDKGVSVDDGATRIDSDIGDKEDELLCKSSMNDVLAGSKRKADLIGNLELASPKKAHNNWNCPLCQVSTTCEQALNEHFKGKKHKARERVLVEKSIATRNGPEPQQVCSIDAGKPMVSFLRCHYCNVLCNNEVVMAAHLKGKKHVARTACLQKPVEGLGGTIPDIITSMKDVPIAREEVMRTENVRVKETFDSKEKAELSCVLASETIEEVPVGESEVVDGVEEEESPVVGESEVVDGVEEEAKIAVAALQDDVETQEHQLLRKGRIDAVVSCGTSEIQSWELEVMNSDR</sequence>
<gene>
    <name evidence="1" type="ORF">MRB53_023943</name>
</gene>
<keyword evidence="2" id="KW-1185">Reference proteome</keyword>
<proteinExistence type="predicted"/>
<organism evidence="1 2">
    <name type="scientific">Persea americana</name>
    <name type="common">Avocado</name>
    <dbReference type="NCBI Taxonomy" id="3435"/>
    <lineage>
        <taxon>Eukaryota</taxon>
        <taxon>Viridiplantae</taxon>
        <taxon>Streptophyta</taxon>
        <taxon>Embryophyta</taxon>
        <taxon>Tracheophyta</taxon>
        <taxon>Spermatophyta</taxon>
        <taxon>Magnoliopsida</taxon>
        <taxon>Magnoliidae</taxon>
        <taxon>Laurales</taxon>
        <taxon>Lauraceae</taxon>
        <taxon>Persea</taxon>
    </lineage>
</organism>
<reference evidence="1 2" key="1">
    <citation type="journal article" date="2022" name="Hortic Res">
        <title>A haplotype resolved chromosomal level avocado genome allows analysis of novel avocado genes.</title>
        <authorList>
            <person name="Nath O."/>
            <person name="Fletcher S.J."/>
            <person name="Hayward A."/>
            <person name="Shaw L.M."/>
            <person name="Masouleh A.K."/>
            <person name="Furtado A."/>
            <person name="Henry R.J."/>
            <person name="Mitter N."/>
        </authorList>
    </citation>
    <scope>NUCLEOTIDE SEQUENCE [LARGE SCALE GENOMIC DNA]</scope>
    <source>
        <strain evidence="2">cv. Hass</strain>
    </source>
</reference>